<name>A0AAW1U002_9CUCU</name>
<dbReference type="SUPFAM" id="SSF57716">
    <property type="entry name" value="Glucocorticoid receptor-like (DNA-binding domain)"/>
    <property type="match status" value="1"/>
</dbReference>
<evidence type="ECO:0000256" key="3">
    <source>
        <dbReference type="ARBA" id="ARBA00022737"/>
    </source>
</evidence>
<feature type="domain" description="ZAD" evidence="11">
    <location>
        <begin position="11"/>
        <end position="87"/>
    </location>
</feature>
<dbReference type="GO" id="GO:0008270">
    <property type="term" value="F:zinc ion binding"/>
    <property type="evidence" value="ECO:0007669"/>
    <property type="project" value="UniProtKB-UniRule"/>
</dbReference>
<evidence type="ECO:0000256" key="9">
    <source>
        <dbReference type="PROSITE-ProRule" id="PRU01263"/>
    </source>
</evidence>
<dbReference type="PANTHER" id="PTHR16515:SF66">
    <property type="entry name" value="C2H2-TYPE DOMAIN-CONTAINING PROTEIN"/>
    <property type="match status" value="1"/>
</dbReference>
<dbReference type="Pfam" id="PF07776">
    <property type="entry name" value="zf-AD"/>
    <property type="match status" value="1"/>
</dbReference>
<evidence type="ECO:0000256" key="5">
    <source>
        <dbReference type="ARBA" id="ARBA00022833"/>
    </source>
</evidence>
<keyword evidence="6" id="KW-0238">DNA-binding</keyword>
<dbReference type="InterPro" id="IPR013087">
    <property type="entry name" value="Znf_C2H2_type"/>
</dbReference>
<dbReference type="Proteomes" id="UP001431783">
    <property type="component" value="Unassembled WGS sequence"/>
</dbReference>
<dbReference type="GO" id="GO:0005634">
    <property type="term" value="C:nucleus"/>
    <property type="evidence" value="ECO:0007669"/>
    <property type="project" value="UniProtKB-SubCell"/>
</dbReference>
<sequence length="546" mass="62356">MSGYKRVNYYELCRLCATNQQKEKTHIFQEEGRKIQLLDKIESCLSITVYEHDYLPKVVCSKCLRLLESYYIFKQECVSSETMLSSYFKNFRYTEDFKKSGKVYIKDTINKSAEEDDVEDSISMNNQVVTSTETLQVGALPQNPTLLQNYAPISSISNDTKSTHHQNSTQIEQVHSYYAVQVPHSAIVTNHPPIDTKISIKHEPSRNIVTANIKNHQKSQESMNNVVVNANGEVINIGHLVDLESLMNQGPPPKITKCNNVFKQKRVKETKLPEDPIIKIDLTESENRNTFFPDLEKLPHIKSTHSHHKYSYGDSKVDDKVQVNASPSVIFNTGQDYQTSSSNFVPFHQNSGNMNYSNTSSNNINVALPSVCTSTNNEHSTVNLNALNGDIGGGSYRKSTMIEGIKIENVFSVKNSVLNNDKLHMCDICPKTFKRREHLYQHLKLHTGFRPYICEHCNKSFMRKEHLLRHMTSHSGQKNYTCSICEKSFSRNDNLLKHKKTHGKQTSFTCEVCQKQFVMKHYYLAHKVTHEVGERCVSQTLGILKA</sequence>
<keyword evidence="7" id="KW-0539">Nucleus</keyword>
<feature type="binding site" evidence="9">
    <location>
        <position position="16"/>
    </location>
    <ligand>
        <name>Zn(2+)</name>
        <dbReference type="ChEBI" id="CHEBI:29105"/>
    </ligand>
</feature>
<feature type="domain" description="C2H2-type" evidence="10">
    <location>
        <begin position="508"/>
        <end position="530"/>
    </location>
</feature>
<feature type="binding site" evidence="9">
    <location>
        <position position="13"/>
    </location>
    <ligand>
        <name>Zn(2+)</name>
        <dbReference type="ChEBI" id="CHEBI:29105"/>
    </ligand>
</feature>
<evidence type="ECO:0000313" key="13">
    <source>
        <dbReference type="Proteomes" id="UP001431783"/>
    </source>
</evidence>
<dbReference type="InterPro" id="IPR012934">
    <property type="entry name" value="Znf_AD"/>
</dbReference>
<dbReference type="SMART" id="SM00355">
    <property type="entry name" value="ZnF_C2H2"/>
    <property type="match status" value="4"/>
</dbReference>
<dbReference type="Pfam" id="PF00096">
    <property type="entry name" value="zf-C2H2"/>
    <property type="match status" value="3"/>
</dbReference>
<keyword evidence="5 9" id="KW-0862">Zinc</keyword>
<feature type="domain" description="C2H2-type" evidence="10">
    <location>
        <begin position="480"/>
        <end position="507"/>
    </location>
</feature>
<evidence type="ECO:0000259" key="10">
    <source>
        <dbReference type="PROSITE" id="PS50157"/>
    </source>
</evidence>
<dbReference type="PANTHER" id="PTHR16515">
    <property type="entry name" value="PR DOMAIN ZINC FINGER PROTEIN"/>
    <property type="match status" value="1"/>
</dbReference>
<dbReference type="FunFam" id="3.30.160.60:FF:000624">
    <property type="entry name" value="zinc finger protein 697"/>
    <property type="match status" value="2"/>
</dbReference>
<reference evidence="12 13" key="1">
    <citation type="submission" date="2023-03" db="EMBL/GenBank/DDBJ databases">
        <title>Genome insight into feeding habits of ladybird beetles.</title>
        <authorList>
            <person name="Li H.-S."/>
            <person name="Huang Y.-H."/>
            <person name="Pang H."/>
        </authorList>
    </citation>
    <scope>NUCLEOTIDE SEQUENCE [LARGE SCALE GENOMIC DNA]</scope>
    <source>
        <strain evidence="12">SYSU_2023b</strain>
        <tissue evidence="12">Whole body</tissue>
    </source>
</reference>
<dbReference type="Gene3D" id="3.30.160.60">
    <property type="entry name" value="Classic Zinc Finger"/>
    <property type="match status" value="3"/>
</dbReference>
<evidence type="ECO:0000256" key="4">
    <source>
        <dbReference type="ARBA" id="ARBA00022771"/>
    </source>
</evidence>
<evidence type="ECO:0000256" key="1">
    <source>
        <dbReference type="ARBA" id="ARBA00004123"/>
    </source>
</evidence>
<organism evidence="12 13">
    <name type="scientific">Henosepilachna vigintioctopunctata</name>
    <dbReference type="NCBI Taxonomy" id="420089"/>
    <lineage>
        <taxon>Eukaryota</taxon>
        <taxon>Metazoa</taxon>
        <taxon>Ecdysozoa</taxon>
        <taxon>Arthropoda</taxon>
        <taxon>Hexapoda</taxon>
        <taxon>Insecta</taxon>
        <taxon>Pterygota</taxon>
        <taxon>Neoptera</taxon>
        <taxon>Endopterygota</taxon>
        <taxon>Coleoptera</taxon>
        <taxon>Polyphaga</taxon>
        <taxon>Cucujiformia</taxon>
        <taxon>Coccinelloidea</taxon>
        <taxon>Coccinellidae</taxon>
        <taxon>Epilachninae</taxon>
        <taxon>Epilachnini</taxon>
        <taxon>Henosepilachna</taxon>
    </lineage>
</organism>
<dbReference type="SUPFAM" id="SSF57667">
    <property type="entry name" value="beta-beta-alpha zinc fingers"/>
    <property type="match status" value="2"/>
</dbReference>
<dbReference type="InterPro" id="IPR036236">
    <property type="entry name" value="Znf_C2H2_sf"/>
</dbReference>
<dbReference type="Gene3D" id="3.40.1800.20">
    <property type="match status" value="1"/>
</dbReference>
<dbReference type="PROSITE" id="PS00028">
    <property type="entry name" value="ZINC_FINGER_C2H2_1"/>
    <property type="match status" value="4"/>
</dbReference>
<evidence type="ECO:0000256" key="2">
    <source>
        <dbReference type="ARBA" id="ARBA00022723"/>
    </source>
</evidence>
<evidence type="ECO:0000313" key="12">
    <source>
        <dbReference type="EMBL" id="KAK9874273.1"/>
    </source>
</evidence>
<proteinExistence type="predicted"/>
<dbReference type="PROSITE" id="PS50157">
    <property type="entry name" value="ZINC_FINGER_C2H2_2"/>
    <property type="match status" value="4"/>
</dbReference>
<gene>
    <name evidence="12" type="ORF">WA026_002625</name>
</gene>
<feature type="binding site" evidence="9">
    <location>
        <position position="63"/>
    </location>
    <ligand>
        <name>Zn(2+)</name>
        <dbReference type="ChEBI" id="CHEBI:29105"/>
    </ligand>
</feature>
<dbReference type="PROSITE" id="PS51915">
    <property type="entry name" value="ZAD"/>
    <property type="match status" value="1"/>
</dbReference>
<evidence type="ECO:0000259" key="11">
    <source>
        <dbReference type="PROSITE" id="PS51915"/>
    </source>
</evidence>
<feature type="domain" description="C2H2-type" evidence="10">
    <location>
        <begin position="424"/>
        <end position="451"/>
    </location>
</feature>
<keyword evidence="2 9" id="KW-0479">Metal-binding</keyword>
<dbReference type="FunFam" id="3.30.160.60:FF:000045">
    <property type="entry name" value="ZFP69 zinc finger protein B"/>
    <property type="match status" value="1"/>
</dbReference>
<keyword evidence="4 8" id="KW-0863">Zinc-finger</keyword>
<feature type="domain" description="C2H2-type" evidence="10">
    <location>
        <begin position="452"/>
        <end position="479"/>
    </location>
</feature>
<evidence type="ECO:0000256" key="8">
    <source>
        <dbReference type="PROSITE-ProRule" id="PRU00042"/>
    </source>
</evidence>
<dbReference type="InterPro" id="IPR050331">
    <property type="entry name" value="Zinc_finger"/>
</dbReference>
<dbReference type="SMART" id="SM00868">
    <property type="entry name" value="zf-AD"/>
    <property type="match status" value="1"/>
</dbReference>
<keyword evidence="13" id="KW-1185">Reference proteome</keyword>
<protein>
    <submittedName>
        <fullName evidence="12">Uncharacterized protein</fullName>
    </submittedName>
</protein>
<dbReference type="GO" id="GO:0010468">
    <property type="term" value="P:regulation of gene expression"/>
    <property type="evidence" value="ECO:0007669"/>
    <property type="project" value="TreeGrafter"/>
</dbReference>
<comment type="subcellular location">
    <subcellularLocation>
        <location evidence="1">Nucleus</location>
    </subcellularLocation>
</comment>
<accession>A0AAW1U002</accession>
<comment type="caution">
    <text evidence="12">The sequence shown here is derived from an EMBL/GenBank/DDBJ whole genome shotgun (WGS) entry which is preliminary data.</text>
</comment>
<keyword evidence="3" id="KW-0677">Repeat</keyword>
<evidence type="ECO:0000256" key="6">
    <source>
        <dbReference type="ARBA" id="ARBA00023125"/>
    </source>
</evidence>
<dbReference type="EMBL" id="JARQZJ010000031">
    <property type="protein sequence ID" value="KAK9874273.1"/>
    <property type="molecule type" value="Genomic_DNA"/>
</dbReference>
<dbReference type="GO" id="GO:0003677">
    <property type="term" value="F:DNA binding"/>
    <property type="evidence" value="ECO:0007669"/>
    <property type="project" value="UniProtKB-KW"/>
</dbReference>
<dbReference type="AlphaFoldDB" id="A0AAW1U002"/>
<evidence type="ECO:0000256" key="7">
    <source>
        <dbReference type="ARBA" id="ARBA00023242"/>
    </source>
</evidence>
<feature type="binding site" evidence="9">
    <location>
        <position position="60"/>
    </location>
    <ligand>
        <name>Zn(2+)</name>
        <dbReference type="ChEBI" id="CHEBI:29105"/>
    </ligand>
</feature>